<dbReference type="GO" id="GO:0000785">
    <property type="term" value="C:chromatin"/>
    <property type="evidence" value="ECO:0000318"/>
    <property type="project" value="GO_Central"/>
</dbReference>
<dbReference type="EMBL" id="CM001882">
    <property type="protein sequence ID" value="EOY02926.1"/>
    <property type="molecule type" value="Genomic_DNA"/>
</dbReference>
<dbReference type="AlphaFoldDB" id="A0A061EDB9"/>
<dbReference type="PANTHER" id="PTHR12346">
    <property type="entry name" value="SIN3B-RELATED"/>
    <property type="match status" value="1"/>
</dbReference>
<dbReference type="STRING" id="3641.A0A061EDB9"/>
<sequence length="326" mass="37203">MKAFGENDLFNVSDGFTPPLESAESSSKRKRPEGSDQGVGQPDGCNKRMIRLRLSYSSVPSLDHPESISRNETKDSPSPALMFCEKVRKVTNSEQYLVFLRCLHYYGTGKITEGDMMKMMTEEFPEFEQDFRQVLEFYESLTQPSLQAEDKGKKHIKSSTTQTQLDELTPSYRVLPKNLSANQISSGSEPDDLEVLNNCCYSKGLFNSGKVGAKDPCEEMLNECEDELYERDMVVEWLRSTKERAAKLLEAISEGKIKETNPDVVDSYFTRYNLRFIERVYGDIHGPTMADELHQAAEIVLPFIIKRLDQIQVRSSFSYQSNCRNL</sequence>
<gene>
    <name evidence="6" type="ORF">TCM_017328</name>
</gene>
<dbReference type="GO" id="GO:0000122">
    <property type="term" value="P:negative regulation of transcription by RNA polymerase II"/>
    <property type="evidence" value="ECO:0000318"/>
    <property type="project" value="GO_Central"/>
</dbReference>
<evidence type="ECO:0000313" key="6">
    <source>
        <dbReference type="EMBL" id="EOY02926.1"/>
    </source>
</evidence>
<evidence type="ECO:0000256" key="2">
    <source>
        <dbReference type="ARBA" id="ARBA00022491"/>
    </source>
</evidence>
<comment type="subcellular location">
    <subcellularLocation>
        <location evidence="1">Nucleus</location>
    </subcellularLocation>
</comment>
<keyword evidence="2" id="KW-0678">Repressor</keyword>
<proteinExistence type="predicted"/>
<dbReference type="GO" id="GO:0003714">
    <property type="term" value="F:transcription corepressor activity"/>
    <property type="evidence" value="ECO:0000318"/>
    <property type="project" value="GO_Central"/>
</dbReference>
<dbReference type="InterPro" id="IPR039774">
    <property type="entry name" value="Sin3-like"/>
</dbReference>
<dbReference type="OMA" id="PCEEMLN"/>
<feature type="region of interest" description="Disordered" evidence="4">
    <location>
        <begin position="1"/>
        <end position="45"/>
    </location>
</feature>
<evidence type="ECO:0000256" key="3">
    <source>
        <dbReference type="ARBA" id="ARBA00023242"/>
    </source>
</evidence>
<dbReference type="Gramene" id="EOY02926">
    <property type="protein sequence ID" value="EOY02926"/>
    <property type="gene ID" value="TCM_017328"/>
</dbReference>
<dbReference type="Proteomes" id="UP000026915">
    <property type="component" value="Chromosome 4"/>
</dbReference>
<accession>A0A061EDB9</accession>
<dbReference type="eggNOG" id="KOG4204">
    <property type="taxonomic scope" value="Eukaryota"/>
</dbReference>
<dbReference type="HOGENOM" id="CLU_751008_0_0_1"/>
<protein>
    <recommendedName>
        <fullName evidence="5">Histone deacetylase interacting domain-containing protein</fullName>
    </recommendedName>
</protein>
<evidence type="ECO:0000313" key="7">
    <source>
        <dbReference type="Proteomes" id="UP000026915"/>
    </source>
</evidence>
<organism evidence="6 7">
    <name type="scientific">Theobroma cacao</name>
    <name type="common">Cacao</name>
    <name type="synonym">Cocoa</name>
    <dbReference type="NCBI Taxonomy" id="3641"/>
    <lineage>
        <taxon>Eukaryota</taxon>
        <taxon>Viridiplantae</taxon>
        <taxon>Streptophyta</taxon>
        <taxon>Embryophyta</taxon>
        <taxon>Tracheophyta</taxon>
        <taxon>Spermatophyta</taxon>
        <taxon>Magnoliopsida</taxon>
        <taxon>eudicotyledons</taxon>
        <taxon>Gunneridae</taxon>
        <taxon>Pentapetalae</taxon>
        <taxon>rosids</taxon>
        <taxon>malvids</taxon>
        <taxon>Malvales</taxon>
        <taxon>Malvaceae</taxon>
        <taxon>Byttnerioideae</taxon>
        <taxon>Theobroma</taxon>
    </lineage>
</organism>
<dbReference type="Pfam" id="PF08295">
    <property type="entry name" value="Sin3_corepress"/>
    <property type="match status" value="1"/>
</dbReference>
<reference evidence="6 7" key="1">
    <citation type="journal article" date="2013" name="Genome Biol.">
        <title>The genome sequence of the most widely cultivated cacao type and its use to identify candidate genes regulating pod color.</title>
        <authorList>
            <person name="Motamayor J.C."/>
            <person name="Mockaitis K."/>
            <person name="Schmutz J."/>
            <person name="Haiminen N."/>
            <person name="Iii D.L."/>
            <person name="Cornejo O."/>
            <person name="Findley S.D."/>
            <person name="Zheng P."/>
            <person name="Utro F."/>
            <person name="Royaert S."/>
            <person name="Saski C."/>
            <person name="Jenkins J."/>
            <person name="Podicheti R."/>
            <person name="Zhao M."/>
            <person name="Scheffler B.E."/>
            <person name="Stack J.C."/>
            <person name="Feltus F.A."/>
            <person name="Mustiga G.M."/>
            <person name="Amores F."/>
            <person name="Phillips W."/>
            <person name="Marelli J.P."/>
            <person name="May G.D."/>
            <person name="Shapiro H."/>
            <person name="Ma J."/>
            <person name="Bustamante C.D."/>
            <person name="Schnell R.J."/>
            <person name="Main D."/>
            <person name="Gilbert D."/>
            <person name="Parida L."/>
            <person name="Kuhn D.N."/>
        </authorList>
    </citation>
    <scope>NUCLEOTIDE SEQUENCE [LARGE SCALE GENOMIC DNA]</scope>
    <source>
        <strain evidence="7">cv. Matina 1-6</strain>
    </source>
</reference>
<feature type="domain" description="Histone deacetylase interacting" evidence="5">
    <location>
        <begin position="164"/>
        <end position="262"/>
    </location>
</feature>
<keyword evidence="7" id="KW-1185">Reference proteome</keyword>
<dbReference type="SMART" id="SM00761">
    <property type="entry name" value="HDAC_interact"/>
    <property type="match status" value="1"/>
</dbReference>
<dbReference type="GO" id="GO:0000118">
    <property type="term" value="C:histone deacetylase complex"/>
    <property type="evidence" value="ECO:0000318"/>
    <property type="project" value="GO_Central"/>
</dbReference>
<evidence type="ECO:0000256" key="1">
    <source>
        <dbReference type="ARBA" id="ARBA00004123"/>
    </source>
</evidence>
<dbReference type="InterPro" id="IPR036600">
    <property type="entry name" value="PAH_sf"/>
</dbReference>
<dbReference type="PANTHER" id="PTHR12346:SF0">
    <property type="entry name" value="SIN3A, ISOFORM G"/>
    <property type="match status" value="1"/>
</dbReference>
<dbReference type="InParanoid" id="A0A061EDB9"/>
<name>A0A061EDB9_THECC</name>
<dbReference type="InterPro" id="IPR013194">
    <property type="entry name" value="HDAC_interact_dom"/>
</dbReference>
<dbReference type="Gene3D" id="1.20.1160.11">
    <property type="entry name" value="Paired amphipathic helix"/>
    <property type="match status" value="1"/>
</dbReference>
<keyword evidence="3" id="KW-0539">Nucleus</keyword>
<evidence type="ECO:0000256" key="4">
    <source>
        <dbReference type="SAM" id="MobiDB-lite"/>
    </source>
</evidence>
<evidence type="ECO:0000259" key="5">
    <source>
        <dbReference type="SMART" id="SM00761"/>
    </source>
</evidence>